<evidence type="ECO:0000256" key="1">
    <source>
        <dbReference type="ARBA" id="ARBA00023015"/>
    </source>
</evidence>
<dbReference type="Proteomes" id="UP000019666">
    <property type="component" value="Unassembled WGS sequence"/>
</dbReference>
<evidence type="ECO:0000259" key="6">
    <source>
        <dbReference type="PROSITE" id="PS50110"/>
    </source>
</evidence>
<dbReference type="PROSITE" id="PS00622">
    <property type="entry name" value="HTH_LUXR_1"/>
    <property type="match status" value="1"/>
</dbReference>
<dbReference type="InterPro" id="IPR001789">
    <property type="entry name" value="Sig_transdc_resp-reg_receiver"/>
</dbReference>
<dbReference type="AlphaFoldDB" id="A0A017HWI9"/>
<dbReference type="GO" id="GO:0006355">
    <property type="term" value="P:regulation of DNA-templated transcription"/>
    <property type="evidence" value="ECO:0007669"/>
    <property type="project" value="InterPro"/>
</dbReference>
<dbReference type="SMART" id="SM00448">
    <property type="entry name" value="REC"/>
    <property type="match status" value="1"/>
</dbReference>
<sequence length="213" mass="23858">MAMADGALLSPAPVRTALVEPNPLIVAALTGLFERDPRFTLTATLTRGSELIAAARRQDINLAVVSWRLADGSAAELLREVKARELGLRIIIFANDHDLDLVRRAVRLGAHGYCYQFDDPSILFETLHTVARGRICIPDIDITRLNDTPLAQLTVRERELLDMLSRGWTNLQVANRTGISENTVKYHLKNLYDKLGVRNRAMAVALYTREREI</sequence>
<evidence type="ECO:0000259" key="5">
    <source>
        <dbReference type="PROSITE" id="PS50043"/>
    </source>
</evidence>
<feature type="domain" description="Response regulatory" evidence="6">
    <location>
        <begin position="15"/>
        <end position="131"/>
    </location>
</feature>
<evidence type="ECO:0000313" key="8">
    <source>
        <dbReference type="Proteomes" id="UP000019666"/>
    </source>
</evidence>
<dbReference type="InterPro" id="IPR011006">
    <property type="entry name" value="CheY-like_superfamily"/>
</dbReference>
<dbReference type="InterPro" id="IPR036388">
    <property type="entry name" value="WH-like_DNA-bd_sf"/>
</dbReference>
<dbReference type="PROSITE" id="PS50110">
    <property type="entry name" value="RESPONSE_REGULATORY"/>
    <property type="match status" value="1"/>
</dbReference>
<keyword evidence="8" id="KW-1185">Reference proteome</keyword>
<keyword evidence="3" id="KW-0804">Transcription</keyword>
<evidence type="ECO:0000256" key="2">
    <source>
        <dbReference type="ARBA" id="ARBA00023125"/>
    </source>
</evidence>
<dbReference type="PANTHER" id="PTHR44688:SF16">
    <property type="entry name" value="DNA-BINDING TRANSCRIPTIONAL ACTIVATOR DEVR_DOSR"/>
    <property type="match status" value="1"/>
</dbReference>
<dbReference type="CDD" id="cd06170">
    <property type="entry name" value="LuxR_C_like"/>
    <property type="match status" value="1"/>
</dbReference>
<keyword evidence="1" id="KW-0805">Transcription regulation</keyword>
<comment type="caution">
    <text evidence="7">The sequence shown here is derived from an EMBL/GenBank/DDBJ whole genome shotgun (WGS) entry which is preliminary data.</text>
</comment>
<dbReference type="Gene3D" id="1.10.10.10">
    <property type="entry name" value="Winged helix-like DNA-binding domain superfamily/Winged helix DNA-binding domain"/>
    <property type="match status" value="1"/>
</dbReference>
<dbReference type="GO" id="GO:0003677">
    <property type="term" value="F:DNA binding"/>
    <property type="evidence" value="ECO:0007669"/>
    <property type="project" value="UniProtKB-KW"/>
</dbReference>
<dbReference type="SUPFAM" id="SSF52172">
    <property type="entry name" value="CheY-like"/>
    <property type="match status" value="1"/>
</dbReference>
<name>A0A017HWI9_9RHOB</name>
<dbReference type="HOGENOM" id="CLU_000445_90_8_5"/>
<proteinExistence type="predicted"/>
<dbReference type="InterPro" id="IPR016032">
    <property type="entry name" value="Sig_transdc_resp-reg_C-effctor"/>
</dbReference>
<keyword evidence="2 7" id="KW-0238">DNA-binding</keyword>
<protein>
    <submittedName>
        <fullName evidence="7">DNA-binding protein response regulator, LuxR family</fullName>
    </submittedName>
</protein>
<reference evidence="7 8" key="1">
    <citation type="submission" date="2013-02" db="EMBL/GenBank/DDBJ databases">
        <authorList>
            <person name="Fiebig A."/>
            <person name="Goeker M."/>
            <person name="Klenk H.-P.P."/>
        </authorList>
    </citation>
    <scope>NUCLEOTIDE SEQUENCE [LARGE SCALE GENOMIC DNA]</scope>
    <source>
        <strain evidence="7 8">DSM 19309</strain>
    </source>
</reference>
<gene>
    <name evidence="7" type="ORF">Rumeso_00302</name>
</gene>
<evidence type="ECO:0000256" key="3">
    <source>
        <dbReference type="ARBA" id="ARBA00023163"/>
    </source>
</evidence>
<organism evidence="7 8">
    <name type="scientific">Rubellimicrobium mesophilum DSM 19309</name>
    <dbReference type="NCBI Taxonomy" id="442562"/>
    <lineage>
        <taxon>Bacteria</taxon>
        <taxon>Pseudomonadati</taxon>
        <taxon>Pseudomonadota</taxon>
        <taxon>Alphaproteobacteria</taxon>
        <taxon>Rhodobacterales</taxon>
        <taxon>Roseobacteraceae</taxon>
        <taxon>Rubellimicrobium</taxon>
    </lineage>
</organism>
<dbReference type="SUPFAM" id="SSF46894">
    <property type="entry name" value="C-terminal effector domain of the bipartite response regulators"/>
    <property type="match status" value="1"/>
</dbReference>
<dbReference type="PANTHER" id="PTHR44688">
    <property type="entry name" value="DNA-BINDING TRANSCRIPTIONAL ACTIVATOR DEVR_DOSR"/>
    <property type="match status" value="1"/>
</dbReference>
<feature type="domain" description="HTH luxR-type" evidence="5">
    <location>
        <begin position="146"/>
        <end position="211"/>
    </location>
</feature>
<dbReference type="SMART" id="SM00421">
    <property type="entry name" value="HTH_LUXR"/>
    <property type="match status" value="1"/>
</dbReference>
<comment type="caution">
    <text evidence="4">Lacks conserved residue(s) required for the propagation of feature annotation.</text>
</comment>
<dbReference type="PRINTS" id="PR00038">
    <property type="entry name" value="HTHLUXR"/>
</dbReference>
<dbReference type="Gene3D" id="3.40.50.2300">
    <property type="match status" value="1"/>
</dbReference>
<dbReference type="InterPro" id="IPR000792">
    <property type="entry name" value="Tscrpt_reg_LuxR_C"/>
</dbReference>
<dbReference type="EMBL" id="AOSK01000015">
    <property type="protein sequence ID" value="EYD78099.1"/>
    <property type="molecule type" value="Genomic_DNA"/>
</dbReference>
<evidence type="ECO:0000313" key="7">
    <source>
        <dbReference type="EMBL" id="EYD78099.1"/>
    </source>
</evidence>
<dbReference type="PROSITE" id="PS50043">
    <property type="entry name" value="HTH_LUXR_2"/>
    <property type="match status" value="1"/>
</dbReference>
<dbReference type="STRING" id="442562.Rumeso_00302"/>
<evidence type="ECO:0000256" key="4">
    <source>
        <dbReference type="PROSITE-ProRule" id="PRU00169"/>
    </source>
</evidence>
<dbReference type="PATRIC" id="fig|442562.3.peg.301"/>
<dbReference type="Pfam" id="PF00072">
    <property type="entry name" value="Response_reg"/>
    <property type="match status" value="1"/>
</dbReference>
<dbReference type="RefSeq" id="WP_211262956.1">
    <property type="nucleotide sequence ID" value="NZ_KK088623.1"/>
</dbReference>
<accession>A0A017HWI9</accession>
<dbReference type="Pfam" id="PF00196">
    <property type="entry name" value="GerE"/>
    <property type="match status" value="1"/>
</dbReference>
<dbReference type="GO" id="GO:0000160">
    <property type="term" value="P:phosphorelay signal transduction system"/>
    <property type="evidence" value="ECO:0007669"/>
    <property type="project" value="InterPro"/>
</dbReference>